<dbReference type="InterPro" id="IPR010137">
    <property type="entry name" value="Lipid_A_LpxA"/>
</dbReference>
<dbReference type="PANTHER" id="PTHR43480:SF1">
    <property type="entry name" value="ACYL-[ACYL-CARRIER-PROTEIN]--UDP-N-ACETYLGLUCOSAMINE O-ACYLTRANSFERASE, MITOCHONDRIAL-RELATED"/>
    <property type="match status" value="1"/>
</dbReference>
<feature type="domain" description="UDP N-acetylglucosamine O-acyltransferase C-terminal" evidence="6">
    <location>
        <begin position="173"/>
        <end position="254"/>
    </location>
</feature>
<dbReference type="NCBIfam" id="NF003657">
    <property type="entry name" value="PRK05289.1"/>
    <property type="match status" value="1"/>
</dbReference>
<dbReference type="GO" id="GO:0009245">
    <property type="term" value="P:lipid A biosynthetic process"/>
    <property type="evidence" value="ECO:0007669"/>
    <property type="project" value="UniProtKB-KW"/>
</dbReference>
<dbReference type="GO" id="GO:0016020">
    <property type="term" value="C:membrane"/>
    <property type="evidence" value="ECO:0007669"/>
    <property type="project" value="GOC"/>
</dbReference>
<dbReference type="PANTHER" id="PTHR43480">
    <property type="entry name" value="ACYL-[ACYL-CARRIER-PROTEIN]--UDP-N-ACETYLGLUCOSAMINE O-ACYLTRANSFERASE"/>
    <property type="match status" value="1"/>
</dbReference>
<dbReference type="AlphaFoldDB" id="A0A1G7BTX0"/>
<dbReference type="InterPro" id="IPR011004">
    <property type="entry name" value="Trimer_LpxA-like_sf"/>
</dbReference>
<sequence length="270" mass="29656">MTQSLAYIHPDAKIAQNVAIEPFAMIHGDVEIGEGSWIGSHAVINSGARIGKNCKIYPGAVVSATPQDLKYNNEYTLTVVGDNTTIREYATISRGTEEHWKTVVGSDCLIMAYAHVAHDCRVGNNVIIGNNVQMAGHVHVGDWAIVSALSAVHQFVKIGIHAFVSGASLVRKDVPPFTKAAREPISYVGINSVGLRRRGYTNEQIIEIQNIYRYVYMKGLNNAEALQKIELEMPPSDERDEIINFIRNSERGIMKSPFQTTGASETEAQS</sequence>
<dbReference type="OrthoDB" id="9807278at2"/>
<dbReference type="EMBL" id="FNAN01000004">
    <property type="protein sequence ID" value="SDE29645.1"/>
    <property type="molecule type" value="Genomic_DNA"/>
</dbReference>
<evidence type="ECO:0000256" key="2">
    <source>
        <dbReference type="ARBA" id="ARBA00022556"/>
    </source>
</evidence>
<protein>
    <submittedName>
        <fullName evidence="7">Acyl-[acyl-carrier-protein]--UDP-N-acetylglucosamine O-acyltransferase</fullName>
    </submittedName>
</protein>
<gene>
    <name evidence="7" type="ORF">SAMN04487996_104285</name>
</gene>
<keyword evidence="5 7" id="KW-0012">Acyltransferase</keyword>
<dbReference type="InterPro" id="IPR001451">
    <property type="entry name" value="Hexapep"/>
</dbReference>
<keyword evidence="3 7" id="KW-0808">Transferase</keyword>
<name>A0A1G7BTX0_9BACT</name>
<dbReference type="InterPro" id="IPR037157">
    <property type="entry name" value="Acetyltransf_C_sf"/>
</dbReference>
<dbReference type="Gene3D" id="1.20.1180.10">
    <property type="entry name" value="Udp N-acetylglucosamine O-acyltransferase, C-terminal domain"/>
    <property type="match status" value="1"/>
</dbReference>
<proteinExistence type="predicted"/>
<evidence type="ECO:0000313" key="8">
    <source>
        <dbReference type="Proteomes" id="UP000198748"/>
    </source>
</evidence>
<dbReference type="Gene3D" id="2.160.10.10">
    <property type="entry name" value="Hexapeptide repeat proteins"/>
    <property type="match status" value="1"/>
</dbReference>
<organism evidence="7 8">
    <name type="scientific">Dyadobacter soli</name>
    <dbReference type="NCBI Taxonomy" id="659014"/>
    <lineage>
        <taxon>Bacteria</taxon>
        <taxon>Pseudomonadati</taxon>
        <taxon>Bacteroidota</taxon>
        <taxon>Cytophagia</taxon>
        <taxon>Cytophagales</taxon>
        <taxon>Spirosomataceae</taxon>
        <taxon>Dyadobacter</taxon>
    </lineage>
</organism>
<evidence type="ECO:0000256" key="5">
    <source>
        <dbReference type="ARBA" id="ARBA00023315"/>
    </source>
</evidence>
<evidence type="ECO:0000256" key="4">
    <source>
        <dbReference type="ARBA" id="ARBA00023098"/>
    </source>
</evidence>
<dbReference type="NCBIfam" id="TIGR01852">
    <property type="entry name" value="lipid_A_lpxA"/>
    <property type="match status" value="1"/>
</dbReference>
<dbReference type="SUPFAM" id="SSF51161">
    <property type="entry name" value="Trimeric LpxA-like enzymes"/>
    <property type="match status" value="1"/>
</dbReference>
<dbReference type="InterPro" id="IPR029098">
    <property type="entry name" value="Acetyltransf_C"/>
</dbReference>
<keyword evidence="8" id="KW-1185">Reference proteome</keyword>
<evidence type="ECO:0000259" key="6">
    <source>
        <dbReference type="Pfam" id="PF13720"/>
    </source>
</evidence>
<dbReference type="RefSeq" id="WP_090148193.1">
    <property type="nucleotide sequence ID" value="NZ_FNAN01000004.1"/>
</dbReference>
<dbReference type="CDD" id="cd03351">
    <property type="entry name" value="LbH_UDP-GlcNAc_AT"/>
    <property type="match status" value="1"/>
</dbReference>
<evidence type="ECO:0000313" key="7">
    <source>
        <dbReference type="EMBL" id="SDE29645.1"/>
    </source>
</evidence>
<keyword evidence="1" id="KW-0444">Lipid biosynthesis</keyword>
<evidence type="ECO:0000256" key="3">
    <source>
        <dbReference type="ARBA" id="ARBA00022679"/>
    </source>
</evidence>
<accession>A0A1G7BTX0</accession>
<evidence type="ECO:0000256" key="1">
    <source>
        <dbReference type="ARBA" id="ARBA00022516"/>
    </source>
</evidence>
<dbReference type="STRING" id="659014.SAMN04487996_104285"/>
<dbReference type="Pfam" id="PF00132">
    <property type="entry name" value="Hexapep"/>
    <property type="match status" value="2"/>
</dbReference>
<keyword evidence="2" id="KW-0441">Lipid A biosynthesis</keyword>
<dbReference type="PIRSF" id="PIRSF000456">
    <property type="entry name" value="UDP-GlcNAc_acltr"/>
    <property type="match status" value="1"/>
</dbReference>
<dbReference type="Pfam" id="PF13720">
    <property type="entry name" value="Acetyltransf_11"/>
    <property type="match status" value="1"/>
</dbReference>
<dbReference type="Proteomes" id="UP000198748">
    <property type="component" value="Unassembled WGS sequence"/>
</dbReference>
<keyword evidence="4" id="KW-0443">Lipid metabolism</keyword>
<dbReference type="GO" id="GO:0008780">
    <property type="term" value="F:acyl-[acyl-carrier-protein]-UDP-N-acetylglucosamine O-acyltransferase activity"/>
    <property type="evidence" value="ECO:0007669"/>
    <property type="project" value="InterPro"/>
</dbReference>
<reference evidence="8" key="1">
    <citation type="submission" date="2016-10" db="EMBL/GenBank/DDBJ databases">
        <authorList>
            <person name="Varghese N."/>
            <person name="Submissions S."/>
        </authorList>
    </citation>
    <scope>NUCLEOTIDE SEQUENCE [LARGE SCALE GENOMIC DNA]</scope>
    <source>
        <strain evidence="8">DSM 25329</strain>
    </source>
</reference>